<protein>
    <submittedName>
        <fullName evidence="3">YfcE family phosphodiesterase</fullName>
    </submittedName>
</protein>
<keyword evidence="4" id="KW-1185">Reference proteome</keyword>
<comment type="similarity">
    <text evidence="1">Belongs to the metallophosphoesterase superfamily. YfcE family.</text>
</comment>
<organism evidence="3 4">
    <name type="scientific">Desulfobulbus oralis</name>
    <dbReference type="NCBI Taxonomy" id="1986146"/>
    <lineage>
        <taxon>Bacteria</taxon>
        <taxon>Pseudomonadati</taxon>
        <taxon>Thermodesulfobacteriota</taxon>
        <taxon>Desulfobulbia</taxon>
        <taxon>Desulfobulbales</taxon>
        <taxon>Desulfobulbaceae</taxon>
        <taxon>Desulfobulbus</taxon>
    </lineage>
</organism>
<dbReference type="InterPro" id="IPR024654">
    <property type="entry name" value="Calcineurin-like_PHP_lpxH"/>
</dbReference>
<name>A0A2L1GLR8_9BACT</name>
<gene>
    <name evidence="3" type="ORF">CAY53_03050</name>
</gene>
<dbReference type="Gene3D" id="3.60.21.10">
    <property type="match status" value="1"/>
</dbReference>
<sequence length="159" mass="17142">MSIRAGVLSDTHITTVDPVFQKLAARCFADCEIIIHAGDLVDPGILSVFAGKSVYAVHGNTCHASARLALPERRLFKLGRFTIGLAHGAYLQDIEDSLWTAFPEADCIIYGHTHRAVCHREGAKAGQGGVLFLNPGAFKNGSYAILEADDELQATLLHI</sequence>
<evidence type="ECO:0000256" key="1">
    <source>
        <dbReference type="ARBA" id="ARBA00008950"/>
    </source>
</evidence>
<dbReference type="InterPro" id="IPR029052">
    <property type="entry name" value="Metallo-depent_PP-like"/>
</dbReference>
<dbReference type="SUPFAM" id="SSF56300">
    <property type="entry name" value="Metallo-dependent phosphatases"/>
    <property type="match status" value="1"/>
</dbReference>
<accession>A0A2L1GLR8</accession>
<dbReference type="AlphaFoldDB" id="A0A2L1GLR8"/>
<dbReference type="Proteomes" id="UP000239867">
    <property type="component" value="Chromosome"/>
</dbReference>
<dbReference type="RefSeq" id="WP_104935880.1">
    <property type="nucleotide sequence ID" value="NZ_CP021255.1"/>
</dbReference>
<dbReference type="Pfam" id="PF12850">
    <property type="entry name" value="Metallophos_2"/>
    <property type="match status" value="1"/>
</dbReference>
<dbReference type="EMBL" id="CP021255">
    <property type="protein sequence ID" value="AVD70586.1"/>
    <property type="molecule type" value="Genomic_DNA"/>
</dbReference>
<dbReference type="KEGG" id="deo:CAY53_03050"/>
<dbReference type="OrthoDB" id="9785951at2"/>
<evidence type="ECO:0000313" key="3">
    <source>
        <dbReference type="EMBL" id="AVD70586.1"/>
    </source>
</evidence>
<proteinExistence type="inferred from homology"/>
<evidence type="ECO:0000259" key="2">
    <source>
        <dbReference type="Pfam" id="PF12850"/>
    </source>
</evidence>
<feature type="domain" description="Calcineurin-like phosphoesterase" evidence="2">
    <location>
        <begin position="4"/>
        <end position="149"/>
    </location>
</feature>
<evidence type="ECO:0000313" key="4">
    <source>
        <dbReference type="Proteomes" id="UP000239867"/>
    </source>
</evidence>
<reference evidence="3 4" key="1">
    <citation type="journal article" date="2018" name="MBio">
        <title>Insights into the evolution of host association through the isolation and characterization of a novel human periodontal pathobiont, Desulfobulbus oralis.</title>
        <authorList>
            <person name="Cross K.L."/>
            <person name="Chirania P."/>
            <person name="Xiong W."/>
            <person name="Beall C.J."/>
            <person name="Elkins J.G."/>
            <person name="Giannone R.J."/>
            <person name="Griffen A.L."/>
            <person name="Guss A.M."/>
            <person name="Hettich R.L."/>
            <person name="Joshi S.S."/>
            <person name="Mokrzan E.M."/>
            <person name="Martin R.K."/>
            <person name="Zhulin I.B."/>
            <person name="Leys E.J."/>
            <person name="Podar M."/>
        </authorList>
    </citation>
    <scope>NUCLEOTIDE SEQUENCE [LARGE SCALE GENOMIC DNA]</scope>
    <source>
        <strain evidence="3 4">ORNL</strain>
    </source>
</reference>